<dbReference type="InterPro" id="IPR053134">
    <property type="entry name" value="RNA-dir_DNA_polymerase"/>
</dbReference>
<protein>
    <recommendedName>
        <fullName evidence="1">Reverse transcriptase domain-containing protein</fullName>
    </recommendedName>
</protein>
<evidence type="ECO:0000313" key="2">
    <source>
        <dbReference type="EMBL" id="RDY07135.1"/>
    </source>
</evidence>
<dbReference type="AlphaFoldDB" id="A0A371HWH3"/>
<name>A0A371HWH3_MUCPR</name>
<dbReference type="Proteomes" id="UP000257109">
    <property type="component" value="Unassembled WGS sequence"/>
</dbReference>
<dbReference type="OrthoDB" id="1701144at2759"/>
<dbReference type="InterPro" id="IPR043502">
    <property type="entry name" value="DNA/RNA_pol_sf"/>
</dbReference>
<dbReference type="Gene3D" id="3.10.10.10">
    <property type="entry name" value="HIV Type 1 Reverse Transcriptase, subunit A, domain 1"/>
    <property type="match status" value="1"/>
</dbReference>
<gene>
    <name evidence="2" type="ORF">CR513_08786</name>
</gene>
<dbReference type="Gene3D" id="3.30.70.270">
    <property type="match status" value="1"/>
</dbReference>
<dbReference type="Pfam" id="PF00078">
    <property type="entry name" value="RVT_1"/>
    <property type="match status" value="1"/>
</dbReference>
<feature type="domain" description="Reverse transcriptase" evidence="1">
    <location>
        <begin position="94"/>
        <end position="171"/>
    </location>
</feature>
<evidence type="ECO:0000313" key="3">
    <source>
        <dbReference type="Proteomes" id="UP000257109"/>
    </source>
</evidence>
<feature type="non-terminal residue" evidence="2">
    <location>
        <position position="1"/>
    </location>
</feature>
<organism evidence="2 3">
    <name type="scientific">Mucuna pruriens</name>
    <name type="common">Velvet bean</name>
    <name type="synonym">Dolichos pruriens</name>
    <dbReference type="NCBI Taxonomy" id="157652"/>
    <lineage>
        <taxon>Eukaryota</taxon>
        <taxon>Viridiplantae</taxon>
        <taxon>Streptophyta</taxon>
        <taxon>Embryophyta</taxon>
        <taxon>Tracheophyta</taxon>
        <taxon>Spermatophyta</taxon>
        <taxon>Magnoliopsida</taxon>
        <taxon>eudicotyledons</taxon>
        <taxon>Gunneridae</taxon>
        <taxon>Pentapetalae</taxon>
        <taxon>rosids</taxon>
        <taxon>fabids</taxon>
        <taxon>Fabales</taxon>
        <taxon>Fabaceae</taxon>
        <taxon>Papilionoideae</taxon>
        <taxon>50 kb inversion clade</taxon>
        <taxon>NPAAA clade</taxon>
        <taxon>indigoferoid/millettioid clade</taxon>
        <taxon>Phaseoleae</taxon>
        <taxon>Mucuna</taxon>
    </lineage>
</organism>
<dbReference type="STRING" id="157652.A0A371HWH3"/>
<evidence type="ECO:0000259" key="1">
    <source>
        <dbReference type="Pfam" id="PF00078"/>
    </source>
</evidence>
<dbReference type="SUPFAM" id="SSF56672">
    <property type="entry name" value="DNA/RNA polymerases"/>
    <property type="match status" value="1"/>
</dbReference>
<sequence>MLNVSTFAKDKVSHVCLNCSLTVQYKCFLIDLICLPLSGVVILLVKNKDDSMRLWVNYQQLNRVTVKNKYSFPRIDDLLGYHLCRIKSKNIPKIGFRTYYGHYEYLIMSFGLTNAFDILMDYMNRTFQSYLNLNKFVVVFIDDILVYSRTIRKHDENLRNVLQILREKKLFAKLENEVEIILSWEQPKTITQLRKFEVYSFFLDKGLGIVLMQEKKENKIHEDNYLTHNLALATIVFDLKLWRHHLYGVKLEGAIKKARAQKNHLSFSKVDDRTIFFQGRLCVPKDDSLKSQFVNKLRTPKTFKLVETLRDPRVEVEKCVHRLCNGLTL</sequence>
<proteinExistence type="predicted"/>
<reference evidence="2" key="1">
    <citation type="submission" date="2018-05" db="EMBL/GenBank/DDBJ databases">
        <title>Draft genome of Mucuna pruriens seed.</title>
        <authorList>
            <person name="Nnadi N.E."/>
            <person name="Vos R."/>
            <person name="Hasami M.H."/>
            <person name="Devisetty U.K."/>
            <person name="Aguiy J.C."/>
        </authorList>
    </citation>
    <scope>NUCLEOTIDE SEQUENCE [LARGE SCALE GENOMIC DNA]</scope>
    <source>
        <strain evidence="2">JCA_2017</strain>
    </source>
</reference>
<dbReference type="InterPro" id="IPR043128">
    <property type="entry name" value="Rev_trsase/Diguanyl_cyclase"/>
</dbReference>
<dbReference type="PANTHER" id="PTHR24559">
    <property type="entry name" value="TRANSPOSON TY3-I GAG-POL POLYPROTEIN"/>
    <property type="match status" value="1"/>
</dbReference>
<dbReference type="EMBL" id="QJKJ01001541">
    <property type="protein sequence ID" value="RDY07135.1"/>
    <property type="molecule type" value="Genomic_DNA"/>
</dbReference>
<dbReference type="PANTHER" id="PTHR24559:SF447">
    <property type="entry name" value="RNA-DIRECTED DNA POLYMERASE HOMOLOG"/>
    <property type="match status" value="1"/>
</dbReference>
<dbReference type="InterPro" id="IPR000477">
    <property type="entry name" value="RT_dom"/>
</dbReference>
<accession>A0A371HWH3</accession>
<dbReference type="CDD" id="cd01647">
    <property type="entry name" value="RT_LTR"/>
    <property type="match status" value="1"/>
</dbReference>
<keyword evidence="3" id="KW-1185">Reference proteome</keyword>
<comment type="caution">
    <text evidence="2">The sequence shown here is derived from an EMBL/GenBank/DDBJ whole genome shotgun (WGS) entry which is preliminary data.</text>
</comment>